<comment type="similarity">
    <text evidence="7">Belongs to the tRNA(Ile)-lysidine synthase family.</text>
</comment>
<comment type="catalytic activity">
    <reaction evidence="6 7">
        <text>cytidine(34) in tRNA(Ile2) + L-lysine + ATP = lysidine(34) in tRNA(Ile2) + AMP + diphosphate + H(+)</text>
        <dbReference type="Rhea" id="RHEA:43744"/>
        <dbReference type="Rhea" id="RHEA-COMP:10625"/>
        <dbReference type="Rhea" id="RHEA-COMP:10670"/>
        <dbReference type="ChEBI" id="CHEBI:15378"/>
        <dbReference type="ChEBI" id="CHEBI:30616"/>
        <dbReference type="ChEBI" id="CHEBI:32551"/>
        <dbReference type="ChEBI" id="CHEBI:33019"/>
        <dbReference type="ChEBI" id="CHEBI:82748"/>
        <dbReference type="ChEBI" id="CHEBI:83665"/>
        <dbReference type="ChEBI" id="CHEBI:456215"/>
        <dbReference type="EC" id="6.3.4.19"/>
    </reaction>
</comment>
<keyword evidence="3 7" id="KW-0819">tRNA processing</keyword>
<evidence type="ECO:0000256" key="5">
    <source>
        <dbReference type="ARBA" id="ARBA00022840"/>
    </source>
</evidence>
<dbReference type="SUPFAM" id="SSF82829">
    <property type="entry name" value="MesJ substrate recognition domain-like"/>
    <property type="match status" value="1"/>
</dbReference>
<dbReference type="CDD" id="cd01992">
    <property type="entry name" value="TilS_N"/>
    <property type="match status" value="1"/>
</dbReference>
<dbReference type="RefSeq" id="WP_146842913.1">
    <property type="nucleotide sequence ID" value="NZ_BJWG01000008.1"/>
</dbReference>
<evidence type="ECO:0000313" key="10">
    <source>
        <dbReference type="EMBL" id="GEL95253.1"/>
    </source>
</evidence>
<dbReference type="Proteomes" id="UP000321720">
    <property type="component" value="Unassembled WGS sequence"/>
</dbReference>
<dbReference type="AlphaFoldDB" id="A0A511JC16"/>
<dbReference type="InterPro" id="IPR012094">
    <property type="entry name" value="tRNA_Ile_lys_synt"/>
</dbReference>
<keyword evidence="4 7" id="KW-0547">Nucleotide-binding</keyword>
<dbReference type="HAMAP" id="MF_01161">
    <property type="entry name" value="tRNA_Ile_lys_synt"/>
    <property type="match status" value="1"/>
</dbReference>
<protein>
    <recommendedName>
        <fullName evidence="7">tRNA(Ile)-lysidine synthase</fullName>
        <ecNumber evidence="7">6.3.4.19</ecNumber>
    </recommendedName>
    <alternativeName>
        <fullName evidence="7">tRNA(Ile)-2-lysyl-cytidine synthase</fullName>
    </alternativeName>
    <alternativeName>
        <fullName evidence="7">tRNA(Ile)-lysidine synthetase</fullName>
    </alternativeName>
</protein>
<keyword evidence="11" id="KW-1185">Reference proteome</keyword>
<organism evidence="10 11">
    <name type="scientific">Cellulomonas composti</name>
    <dbReference type="NCBI Taxonomy" id="266130"/>
    <lineage>
        <taxon>Bacteria</taxon>
        <taxon>Bacillati</taxon>
        <taxon>Actinomycetota</taxon>
        <taxon>Actinomycetes</taxon>
        <taxon>Micrococcales</taxon>
        <taxon>Cellulomonadaceae</taxon>
        <taxon>Cellulomonas</taxon>
    </lineage>
</organism>
<dbReference type="SUPFAM" id="SSF52402">
    <property type="entry name" value="Adenine nucleotide alpha hydrolases-like"/>
    <property type="match status" value="1"/>
</dbReference>
<comment type="domain">
    <text evidence="7">The N-terminal region contains the highly conserved SGGXDS motif, predicted to be a P-loop motif involved in ATP binding.</text>
</comment>
<dbReference type="EC" id="6.3.4.19" evidence="7"/>
<name>A0A511JC16_9CELL</name>
<dbReference type="OrthoDB" id="5244702at2"/>
<keyword evidence="1 7" id="KW-0963">Cytoplasm</keyword>
<dbReference type="PANTHER" id="PTHR43033:SF1">
    <property type="entry name" value="TRNA(ILE)-LYSIDINE SYNTHASE-RELATED"/>
    <property type="match status" value="1"/>
</dbReference>
<dbReference type="GO" id="GO:0032267">
    <property type="term" value="F:tRNA(Ile)-lysidine synthase activity"/>
    <property type="evidence" value="ECO:0007669"/>
    <property type="project" value="UniProtKB-EC"/>
</dbReference>
<keyword evidence="5 7" id="KW-0067">ATP-binding</keyword>
<dbReference type="InterPro" id="IPR014729">
    <property type="entry name" value="Rossmann-like_a/b/a_fold"/>
</dbReference>
<feature type="binding site" evidence="7">
    <location>
        <begin position="33"/>
        <end position="38"/>
    </location>
    <ligand>
        <name>ATP</name>
        <dbReference type="ChEBI" id="CHEBI:30616"/>
    </ligand>
</feature>
<dbReference type="GO" id="GO:0005737">
    <property type="term" value="C:cytoplasm"/>
    <property type="evidence" value="ECO:0007669"/>
    <property type="project" value="UniProtKB-SubCell"/>
</dbReference>
<dbReference type="PANTHER" id="PTHR43033">
    <property type="entry name" value="TRNA(ILE)-LYSIDINE SYNTHASE-RELATED"/>
    <property type="match status" value="1"/>
</dbReference>
<feature type="domain" description="tRNA(Ile)-lysidine/2-thiocytidine synthase N-terminal" evidence="8">
    <location>
        <begin position="28"/>
        <end position="201"/>
    </location>
</feature>
<keyword evidence="2 7" id="KW-0436">Ligase</keyword>
<evidence type="ECO:0000256" key="1">
    <source>
        <dbReference type="ARBA" id="ARBA00022490"/>
    </source>
</evidence>
<evidence type="ECO:0000256" key="3">
    <source>
        <dbReference type="ARBA" id="ARBA00022694"/>
    </source>
</evidence>
<dbReference type="GO" id="GO:0006400">
    <property type="term" value="P:tRNA modification"/>
    <property type="evidence" value="ECO:0007669"/>
    <property type="project" value="UniProtKB-UniRule"/>
</dbReference>
<feature type="domain" description="tRNA(Ile)-lysidine synthase substrate-binding" evidence="9">
    <location>
        <begin position="272"/>
        <end position="339"/>
    </location>
</feature>
<dbReference type="EMBL" id="BJWG01000008">
    <property type="protein sequence ID" value="GEL95253.1"/>
    <property type="molecule type" value="Genomic_DNA"/>
</dbReference>
<dbReference type="Pfam" id="PF09179">
    <property type="entry name" value="TilS"/>
    <property type="match status" value="1"/>
</dbReference>
<dbReference type="InterPro" id="IPR012795">
    <property type="entry name" value="tRNA_Ile_lys_synt_N"/>
</dbReference>
<dbReference type="InterPro" id="IPR015262">
    <property type="entry name" value="tRNA_Ile_lys_synt_subst-bd"/>
</dbReference>
<sequence>MPGPAPAVARVRSAVRSALADVPPGALVLVACSGGPDSLALAAAAAFVVPRLHRGSDDAAPARVGAVVVDHGWAPGSDEVAAAAAATCRTLGLDPVHVVVVRPGSAGGPEAAARTARYEALADVAARTGAAAVLLGHTLDDQAETVLLGLARGSGARSLAGMAPRRGLLRRPLLGVPRADTLAACDALGLTPWHDPTNAGAPEHPLRSRVRAQVLPVLEEVLGPGVAAALARSADQLREDADALDAAALAVPAYGSADGSADEVAGGVADGLDVAALAPLPDAVRRRVLRRAALDAGCPAGALRREHVLGLDALVVDWHGQGPVDLPGGRAARRSCGRLVIGPAGA</sequence>
<comment type="function">
    <text evidence="7">Ligates lysine onto the cytidine present at position 34 of the AUA codon-specific tRNA(Ile) that contains the anticodon CAU, in an ATP-dependent manner. Cytidine is converted to lysidine, thus changing the amino acid specificity of the tRNA from methionine to isoleucine.</text>
</comment>
<reference evidence="10 11" key="1">
    <citation type="submission" date="2019-07" db="EMBL/GenBank/DDBJ databases">
        <title>Whole genome shotgun sequence of Cellulomonas composti NBRC 100758.</title>
        <authorList>
            <person name="Hosoyama A."/>
            <person name="Uohara A."/>
            <person name="Ohji S."/>
            <person name="Ichikawa N."/>
        </authorList>
    </citation>
    <scope>NUCLEOTIDE SEQUENCE [LARGE SCALE GENOMIC DNA]</scope>
    <source>
        <strain evidence="10 11">NBRC 100758</strain>
    </source>
</reference>
<evidence type="ECO:0000313" key="11">
    <source>
        <dbReference type="Proteomes" id="UP000321720"/>
    </source>
</evidence>
<evidence type="ECO:0000256" key="2">
    <source>
        <dbReference type="ARBA" id="ARBA00022598"/>
    </source>
</evidence>
<proteinExistence type="inferred from homology"/>
<dbReference type="GO" id="GO:0005524">
    <property type="term" value="F:ATP binding"/>
    <property type="evidence" value="ECO:0007669"/>
    <property type="project" value="UniProtKB-UniRule"/>
</dbReference>
<gene>
    <name evidence="7 10" type="primary">tilS</name>
    <name evidence="10" type="ORF">CCO02nite_19110</name>
</gene>
<evidence type="ECO:0000256" key="4">
    <source>
        <dbReference type="ARBA" id="ARBA00022741"/>
    </source>
</evidence>
<dbReference type="NCBIfam" id="TIGR02432">
    <property type="entry name" value="lysidine_TilS_N"/>
    <property type="match status" value="1"/>
</dbReference>
<dbReference type="InterPro" id="IPR011063">
    <property type="entry name" value="TilS/TtcA_N"/>
</dbReference>
<evidence type="ECO:0000259" key="8">
    <source>
        <dbReference type="Pfam" id="PF01171"/>
    </source>
</evidence>
<evidence type="ECO:0000256" key="6">
    <source>
        <dbReference type="ARBA" id="ARBA00048539"/>
    </source>
</evidence>
<dbReference type="Gene3D" id="1.20.59.20">
    <property type="match status" value="1"/>
</dbReference>
<comment type="caution">
    <text evidence="10">The sequence shown here is derived from an EMBL/GenBank/DDBJ whole genome shotgun (WGS) entry which is preliminary data.</text>
</comment>
<dbReference type="Gene3D" id="3.40.50.620">
    <property type="entry name" value="HUPs"/>
    <property type="match status" value="1"/>
</dbReference>
<accession>A0A511JC16</accession>
<comment type="subcellular location">
    <subcellularLocation>
        <location evidence="7">Cytoplasm</location>
    </subcellularLocation>
</comment>
<evidence type="ECO:0000259" key="9">
    <source>
        <dbReference type="Pfam" id="PF09179"/>
    </source>
</evidence>
<evidence type="ECO:0000256" key="7">
    <source>
        <dbReference type="HAMAP-Rule" id="MF_01161"/>
    </source>
</evidence>
<dbReference type="Pfam" id="PF01171">
    <property type="entry name" value="ATP_bind_3"/>
    <property type="match status" value="1"/>
</dbReference>